<proteinExistence type="inferred from homology"/>
<dbReference type="GO" id="GO:0016020">
    <property type="term" value="C:membrane"/>
    <property type="evidence" value="ECO:0007669"/>
    <property type="project" value="UniProtKB-SubCell"/>
</dbReference>
<dbReference type="GO" id="GO:0016780">
    <property type="term" value="F:phosphotransferase activity, for other substituted phosphate groups"/>
    <property type="evidence" value="ECO:0007669"/>
    <property type="project" value="TreeGrafter"/>
</dbReference>
<dbReference type="PANTHER" id="PTHR30576">
    <property type="entry name" value="COLANIC BIOSYNTHESIS UDP-GLUCOSE LIPID CARRIER TRANSFERASE"/>
    <property type="match status" value="1"/>
</dbReference>
<evidence type="ECO:0000256" key="7">
    <source>
        <dbReference type="SAM" id="Phobius"/>
    </source>
</evidence>
<evidence type="ECO:0000256" key="4">
    <source>
        <dbReference type="ARBA" id="ARBA00022692"/>
    </source>
</evidence>
<comment type="similarity">
    <text evidence="2">Belongs to the bacterial sugar transferase family.</text>
</comment>
<evidence type="ECO:0000256" key="5">
    <source>
        <dbReference type="ARBA" id="ARBA00022989"/>
    </source>
</evidence>
<dbReference type="PANTHER" id="PTHR30576:SF0">
    <property type="entry name" value="UNDECAPRENYL-PHOSPHATE N-ACETYLGALACTOSAMINYL 1-PHOSPHATE TRANSFERASE-RELATED"/>
    <property type="match status" value="1"/>
</dbReference>
<feature type="transmembrane region" description="Helical" evidence="7">
    <location>
        <begin position="261"/>
        <end position="282"/>
    </location>
</feature>
<reference evidence="10" key="1">
    <citation type="submission" date="2017-09" db="EMBL/GenBank/DDBJ databases">
        <title>Depth-based differentiation of microbial function through sediment-hosted aquifers and enrichment of novel symbionts in the deep terrestrial subsurface.</title>
        <authorList>
            <person name="Probst A.J."/>
            <person name="Ladd B."/>
            <person name="Jarett J.K."/>
            <person name="Geller-Mcgrath D.E."/>
            <person name="Sieber C.M.K."/>
            <person name="Emerson J.B."/>
            <person name="Anantharaman K."/>
            <person name="Thomas B.C."/>
            <person name="Malmstrom R."/>
            <person name="Stieglmeier M."/>
            <person name="Klingl A."/>
            <person name="Woyke T."/>
            <person name="Ryan C.M."/>
            <person name="Banfield J.F."/>
        </authorList>
    </citation>
    <scope>NUCLEOTIDE SEQUENCE [LARGE SCALE GENOMIC DNA]</scope>
</reference>
<dbReference type="InterPro" id="IPR017475">
    <property type="entry name" value="EPS_sugar_tfrase"/>
</dbReference>
<evidence type="ECO:0000256" key="6">
    <source>
        <dbReference type="ARBA" id="ARBA00023136"/>
    </source>
</evidence>
<keyword evidence="3" id="KW-0808">Transferase</keyword>
<keyword evidence="5 7" id="KW-1133">Transmembrane helix</keyword>
<comment type="subcellular location">
    <subcellularLocation>
        <location evidence="1">Membrane</location>
        <topology evidence="1">Multi-pass membrane protein</topology>
    </subcellularLocation>
</comment>
<name>A0A2M6WHT2_9BACT</name>
<evidence type="ECO:0000256" key="3">
    <source>
        <dbReference type="ARBA" id="ARBA00022679"/>
    </source>
</evidence>
<comment type="caution">
    <text evidence="9">The sequence shown here is derived from an EMBL/GenBank/DDBJ whole genome shotgun (WGS) entry which is preliminary data.</text>
</comment>
<protein>
    <recommendedName>
        <fullName evidence="8">Bacterial sugar transferase domain-containing protein</fullName>
    </recommendedName>
</protein>
<feature type="transmembrane region" description="Helical" evidence="7">
    <location>
        <begin position="12"/>
        <end position="30"/>
    </location>
</feature>
<dbReference type="NCBIfam" id="TIGR03025">
    <property type="entry name" value="EPS_sugtrans"/>
    <property type="match status" value="1"/>
</dbReference>
<dbReference type="Proteomes" id="UP000228635">
    <property type="component" value="Unassembled WGS sequence"/>
</dbReference>
<feature type="transmembrane region" description="Helical" evidence="7">
    <location>
        <begin position="42"/>
        <end position="65"/>
    </location>
</feature>
<organism evidence="9 10">
    <name type="scientific">Candidatus Harrisonbacteria bacterium CG10_big_fil_rev_8_21_14_0_10_42_17</name>
    <dbReference type="NCBI Taxonomy" id="1974584"/>
    <lineage>
        <taxon>Bacteria</taxon>
        <taxon>Candidatus Harrisoniibacteriota</taxon>
    </lineage>
</organism>
<dbReference type="Pfam" id="PF02397">
    <property type="entry name" value="Bac_transf"/>
    <property type="match status" value="1"/>
</dbReference>
<evidence type="ECO:0000313" key="9">
    <source>
        <dbReference type="EMBL" id="PIT92359.1"/>
    </source>
</evidence>
<evidence type="ECO:0000256" key="2">
    <source>
        <dbReference type="ARBA" id="ARBA00006464"/>
    </source>
</evidence>
<feature type="domain" description="Bacterial sugar transferase" evidence="8">
    <location>
        <begin position="256"/>
        <end position="437"/>
    </location>
</feature>
<keyword evidence="6 7" id="KW-0472">Membrane</keyword>
<keyword evidence="4 7" id="KW-0812">Transmembrane</keyword>
<feature type="transmembrane region" description="Helical" evidence="7">
    <location>
        <begin position="77"/>
        <end position="94"/>
    </location>
</feature>
<gene>
    <name evidence="9" type="ORF">COU08_02540</name>
</gene>
<evidence type="ECO:0000313" key="10">
    <source>
        <dbReference type="Proteomes" id="UP000228635"/>
    </source>
</evidence>
<feature type="transmembrane region" description="Helical" evidence="7">
    <location>
        <begin position="100"/>
        <end position="120"/>
    </location>
</feature>
<dbReference type="EMBL" id="PFBA01000024">
    <property type="protein sequence ID" value="PIT92359.1"/>
    <property type="molecule type" value="Genomic_DNA"/>
</dbReference>
<evidence type="ECO:0000256" key="1">
    <source>
        <dbReference type="ARBA" id="ARBA00004141"/>
    </source>
</evidence>
<sequence>MDSIVKLKQTILLAGDVFMLYLSLFGTLLARYGGLRRLHSHIVPFTLIFIVWIIIQYIAGLYSLHALKNDSSFFSKLSWSFLTNAIVALTFFYFATDIEIAPKTNFFIFLLFAGSLEYWWRTIFNNILNAAKPTTNLLLIGTSPIAHTIAEQLRLNPQIGYCVAFWIKDGLNDPEFNHLSQIIIKHEITTIVMPAHLKKSTYAARAIYNNLALGVEVIDLAELYERIFGKVPLSELQEVWFLENLAKRHSLYEALKRPAEFILALLLFIITLPLTFLIGVIIKLTSRGPLIYSQERVGKGGHSFRLYKFRSMNNDAEKHGPVWSRQGDNRVTPFGSFLRRTHLDEFPQLINVLRGELSIIGPRPERPEFVTMLREKIPFYDLRHMVKPGITGWAQVHYRYGASVNDAYEKLQYEIYYLKNRSVFYDVVVTLKTLRFFFSNL</sequence>
<evidence type="ECO:0000259" key="8">
    <source>
        <dbReference type="Pfam" id="PF02397"/>
    </source>
</evidence>
<dbReference type="InterPro" id="IPR003362">
    <property type="entry name" value="Bact_transf"/>
</dbReference>
<dbReference type="AlphaFoldDB" id="A0A2M6WHT2"/>
<accession>A0A2M6WHT2</accession>